<dbReference type="WBParaSite" id="Pan_g14882.t2">
    <property type="protein sequence ID" value="Pan_g14882.t2"/>
    <property type="gene ID" value="Pan_g14882"/>
</dbReference>
<evidence type="ECO:0000313" key="7">
    <source>
        <dbReference type="Proteomes" id="UP000492821"/>
    </source>
</evidence>
<dbReference type="Proteomes" id="UP000492821">
    <property type="component" value="Unassembled WGS sequence"/>
</dbReference>
<reference evidence="7" key="1">
    <citation type="journal article" date="2013" name="Genetics">
        <title>The draft genome and transcriptome of Panagrellus redivivus are shaped by the harsh demands of a free-living lifestyle.</title>
        <authorList>
            <person name="Srinivasan J."/>
            <person name="Dillman A.R."/>
            <person name="Macchietto M.G."/>
            <person name="Heikkinen L."/>
            <person name="Lakso M."/>
            <person name="Fracchia K.M."/>
            <person name="Antoshechkin I."/>
            <person name="Mortazavi A."/>
            <person name="Wong G."/>
            <person name="Sternberg P.W."/>
        </authorList>
    </citation>
    <scope>NUCLEOTIDE SEQUENCE [LARGE SCALE GENOMIC DNA]</scope>
    <source>
        <strain evidence="7">MT8872</strain>
    </source>
</reference>
<keyword evidence="5" id="KW-0539">Nucleus</keyword>
<dbReference type="Gene3D" id="2.60.40.790">
    <property type="match status" value="1"/>
</dbReference>
<sequence length="605" mass="67671">MSAMMDDPMLDSSDSFDGEIEQIEIKTNPDLINATFEKYIVAEKNAPLFKGVLPTKIKIVKPTNEQTSRQELKLFTLVQPLVLDLYNSSGDFYSFYYIGTDNCLWNVQYNAYSKSYSKPTKITFDHPYQEMHSDDHALPWSMKFVSDEVVVVADGLGRMVLAETGNRKKSTQWKVLESYHLLKNGTQLVCGSSLKTLQPFIISDTRDGTGGIFDVVITTVMKKMACGSAVKRAEGAVATHIYWINFVQIPATVPGNHRVYIVDGNFEFCTLNKYFNELIVVSTHHPRVIYCSGKPTEVKPDEALPPAAYTWSQTSEKVTVEFDLRLSRGDEALPTDVEVEFKPKQLSVKYKGNVLLEGELFDEVKVEECKFELGRIIGTLKLTLPKANEVRFTELIPTDSRGRQVIIEDGRDALNNPTINVANPDQLEDIDTPDEHDHHIITWNSSTVTKMANLSHHQILYTAQNAVNEPIGIAFRNEVDAVFFAFDNATPRHVYTIDAFGYIQASKTNRRFTVASPDGNYGAIVDDRNHAFVYIGSASPSPGSTLQNTRTKKIANVAVQHVVSLATVDEDYASLKRDQSLVAAIATNKILFIATDWAIFAVHVV</sequence>
<comment type="subcellular location">
    <subcellularLocation>
        <location evidence="2">Cytoplasm</location>
    </subcellularLocation>
    <subcellularLocation>
        <location evidence="1">Nucleus</location>
    </subcellularLocation>
</comment>
<dbReference type="PANTHER" id="PTHR21664:SF1">
    <property type="entry name" value="NUDC DOMAIN-CONTAINING PROTEIN 1"/>
    <property type="match status" value="1"/>
</dbReference>
<evidence type="ECO:0000256" key="4">
    <source>
        <dbReference type="ARBA" id="ARBA00022490"/>
    </source>
</evidence>
<keyword evidence="4" id="KW-0963">Cytoplasm</keyword>
<keyword evidence="7" id="KW-1185">Reference proteome</keyword>
<evidence type="ECO:0000256" key="1">
    <source>
        <dbReference type="ARBA" id="ARBA00004123"/>
    </source>
</evidence>
<evidence type="ECO:0000259" key="6">
    <source>
        <dbReference type="PROSITE" id="PS51203"/>
    </source>
</evidence>
<dbReference type="SUPFAM" id="SSF49764">
    <property type="entry name" value="HSP20-like chaperones"/>
    <property type="match status" value="1"/>
</dbReference>
<dbReference type="PROSITE" id="PS51203">
    <property type="entry name" value="CS"/>
    <property type="match status" value="1"/>
</dbReference>
<reference evidence="8" key="2">
    <citation type="submission" date="2020-10" db="UniProtKB">
        <authorList>
            <consortium name="WormBaseParasite"/>
        </authorList>
    </citation>
    <scope>IDENTIFICATION</scope>
</reference>
<dbReference type="InterPro" id="IPR007052">
    <property type="entry name" value="CS_dom"/>
</dbReference>
<dbReference type="GO" id="GO:0005737">
    <property type="term" value="C:cytoplasm"/>
    <property type="evidence" value="ECO:0007669"/>
    <property type="project" value="UniProtKB-SubCell"/>
</dbReference>
<protein>
    <recommendedName>
        <fullName evidence="3">NudC domain-containing protein 1</fullName>
    </recommendedName>
</protein>
<evidence type="ECO:0000256" key="3">
    <source>
        <dbReference type="ARBA" id="ARBA00018915"/>
    </source>
</evidence>
<evidence type="ECO:0000256" key="2">
    <source>
        <dbReference type="ARBA" id="ARBA00004496"/>
    </source>
</evidence>
<dbReference type="InterPro" id="IPR037895">
    <property type="entry name" value="NUDCD1"/>
</dbReference>
<dbReference type="CDD" id="cd06467">
    <property type="entry name" value="p23_NUDC_like"/>
    <property type="match status" value="1"/>
</dbReference>
<accession>A0A7E4UZY0</accession>
<dbReference type="Pfam" id="PF04969">
    <property type="entry name" value="CS"/>
    <property type="match status" value="1"/>
</dbReference>
<proteinExistence type="predicted"/>
<evidence type="ECO:0000313" key="8">
    <source>
        <dbReference type="WBParaSite" id="Pan_g14882.t2"/>
    </source>
</evidence>
<dbReference type="InterPro" id="IPR008978">
    <property type="entry name" value="HSP20-like_chaperone"/>
</dbReference>
<dbReference type="PANTHER" id="PTHR21664">
    <property type="entry name" value="CHRONIC MYELOGENOUS LEUKEMIA TUMOR ANTIGEN 66"/>
    <property type="match status" value="1"/>
</dbReference>
<dbReference type="AlphaFoldDB" id="A0A7E4UZY0"/>
<dbReference type="GO" id="GO:0005634">
    <property type="term" value="C:nucleus"/>
    <property type="evidence" value="ECO:0007669"/>
    <property type="project" value="UniProtKB-SubCell"/>
</dbReference>
<feature type="domain" description="CS" evidence="6">
    <location>
        <begin position="304"/>
        <end position="396"/>
    </location>
</feature>
<organism evidence="7 8">
    <name type="scientific">Panagrellus redivivus</name>
    <name type="common">Microworm</name>
    <dbReference type="NCBI Taxonomy" id="6233"/>
    <lineage>
        <taxon>Eukaryota</taxon>
        <taxon>Metazoa</taxon>
        <taxon>Ecdysozoa</taxon>
        <taxon>Nematoda</taxon>
        <taxon>Chromadorea</taxon>
        <taxon>Rhabditida</taxon>
        <taxon>Tylenchina</taxon>
        <taxon>Panagrolaimomorpha</taxon>
        <taxon>Panagrolaimoidea</taxon>
        <taxon>Panagrolaimidae</taxon>
        <taxon>Panagrellus</taxon>
    </lineage>
</organism>
<name>A0A7E4UZY0_PANRE</name>
<evidence type="ECO:0000256" key="5">
    <source>
        <dbReference type="ARBA" id="ARBA00023242"/>
    </source>
</evidence>